<reference evidence="1 2" key="1">
    <citation type="submission" date="2024-02" db="EMBL/GenBank/DDBJ databases">
        <authorList>
            <person name="Chen Y."/>
            <person name="Shah S."/>
            <person name="Dougan E. K."/>
            <person name="Thang M."/>
            <person name="Chan C."/>
        </authorList>
    </citation>
    <scope>NUCLEOTIDE SEQUENCE [LARGE SCALE GENOMIC DNA]</scope>
</reference>
<proteinExistence type="predicted"/>
<dbReference type="EMBL" id="CAXAMN010024859">
    <property type="protein sequence ID" value="CAK9090493.1"/>
    <property type="molecule type" value="Genomic_DNA"/>
</dbReference>
<evidence type="ECO:0000313" key="1">
    <source>
        <dbReference type="EMBL" id="CAK9090493.1"/>
    </source>
</evidence>
<keyword evidence="2" id="KW-1185">Reference proteome</keyword>
<evidence type="ECO:0000313" key="2">
    <source>
        <dbReference type="Proteomes" id="UP001642484"/>
    </source>
</evidence>
<accession>A0ABP0QQT5</accession>
<comment type="caution">
    <text evidence="1">The sequence shown here is derived from an EMBL/GenBank/DDBJ whole genome shotgun (WGS) entry which is preliminary data.</text>
</comment>
<gene>
    <name evidence="1" type="ORF">CCMP2556_LOCUS43486</name>
</gene>
<protein>
    <submittedName>
        <fullName evidence="1">Uncharacterized protein</fullName>
    </submittedName>
</protein>
<dbReference type="Proteomes" id="UP001642484">
    <property type="component" value="Unassembled WGS sequence"/>
</dbReference>
<name>A0ABP0QQT5_9DINO</name>
<sequence>MGDIKDMSGVDSENMIAYLPLAAIDLKPPPDGYPCIGDFTTTCLSFLFSGSRLHREPLDVALTKTPDGTHTFTLKNGFTRLKLEEIDQHFVFVCWCIVPSCLFWQNCGLRTAPLLLLMIASDLDPIAGKDIGTQKENPYNKCFLFVVQQELILPLLAAIGGMCNLPCTISKTGDTETHSFENIQLSCQGAERQRKDVMKLAARFELLIQQRRQCAECKDQSDEEILSMLIQRYNSFKANAALKLWDYNQDLEAILLSKPTRFTVEKLAMWQDYIGRTLAQGAPACTSGDTPAEIEDEHLKAAEYKMACANLAHDYREAVAYNLRRHKVEGSKHVAQVLHMRDQIEIGLDVVTQFMQKRALMVVGDKGQGLAAMQRRMVADGTNRFSAPVELTKMHHVGFIDFSKFGRLTMVEINAAVDWCKQILHQNENYSMVFAVAPLLASEGVLGGLRGEMRRIEDKLVDNGMECKTCSIPFDVSEYSTPESGTLFTHEQGTIKAILEAALSRVSTMKQQGCIIHHYTCYDGNLEKVVLDMMMELSESCYLGLFSQCSQQNVFEHAVTTVKDKLLEEWKQGANLVDPDWRVRLKNFDDVFKPRADARTEPTPAAAAEIDLGVEGQAATVTHASAVSDCPTPSALSKEKFEQQFPTVAATCNLNMAGQTVLCMFVDGKVFVSSPTHKIRLVGVDSSNPCPIFLYSAGSWLGDSSKAKDYISKAENQNKAVEFRLESGESKVVLEEQGTQGASDGPPSSLFTLIVQLEKRGLLDLKLTGHKIDRPPDVKRGESADRIDVIHETYSVFKPGQVALKTAKQTNLAGLIGYKALSSSQYLTLVWRYLDARLYILLLCWLDWGLFVMMNKESLEKQRHATLRTGQSPGTSEAALVHQRRRVSYGTWHALSDRLR</sequence>
<organism evidence="1 2">
    <name type="scientific">Durusdinium trenchii</name>
    <dbReference type="NCBI Taxonomy" id="1381693"/>
    <lineage>
        <taxon>Eukaryota</taxon>
        <taxon>Sar</taxon>
        <taxon>Alveolata</taxon>
        <taxon>Dinophyceae</taxon>
        <taxon>Suessiales</taxon>
        <taxon>Symbiodiniaceae</taxon>
        <taxon>Durusdinium</taxon>
    </lineage>
</organism>